<evidence type="ECO:0000313" key="2">
    <source>
        <dbReference type="EMBL" id="KAK4591914.1"/>
    </source>
</evidence>
<comment type="caution">
    <text evidence="2">The sequence shown here is derived from an EMBL/GenBank/DDBJ whole genome shotgun (WGS) entry which is preliminary data.</text>
</comment>
<feature type="domain" description="Beta-galactosidase beta-sandwich" evidence="1">
    <location>
        <begin position="21"/>
        <end position="75"/>
    </location>
</feature>
<evidence type="ECO:0000313" key="3">
    <source>
        <dbReference type="Proteomes" id="UP001324115"/>
    </source>
</evidence>
<organism evidence="2 3">
    <name type="scientific">Quercus rubra</name>
    <name type="common">Northern red oak</name>
    <name type="synonym">Quercus borealis</name>
    <dbReference type="NCBI Taxonomy" id="3512"/>
    <lineage>
        <taxon>Eukaryota</taxon>
        <taxon>Viridiplantae</taxon>
        <taxon>Streptophyta</taxon>
        <taxon>Embryophyta</taxon>
        <taxon>Tracheophyta</taxon>
        <taxon>Spermatophyta</taxon>
        <taxon>Magnoliopsida</taxon>
        <taxon>eudicotyledons</taxon>
        <taxon>Gunneridae</taxon>
        <taxon>Pentapetalae</taxon>
        <taxon>rosids</taxon>
        <taxon>fabids</taxon>
        <taxon>Fagales</taxon>
        <taxon>Fagaceae</taxon>
        <taxon>Quercus</taxon>
    </lineage>
</organism>
<gene>
    <name evidence="2" type="ORF">RGQ29_016399</name>
</gene>
<dbReference type="Pfam" id="PF17834">
    <property type="entry name" value="GHD"/>
    <property type="match status" value="1"/>
</dbReference>
<dbReference type="AlphaFoldDB" id="A0AAN7FK63"/>
<evidence type="ECO:0000259" key="1">
    <source>
        <dbReference type="Pfam" id="PF17834"/>
    </source>
</evidence>
<dbReference type="Proteomes" id="UP001324115">
    <property type="component" value="Unassembled WGS sequence"/>
</dbReference>
<protein>
    <recommendedName>
        <fullName evidence="1">Beta-galactosidase beta-sandwich domain-containing protein</fullName>
    </recommendedName>
</protein>
<proteinExistence type="predicted"/>
<dbReference type="EMBL" id="JAXUIC010000004">
    <property type="protein sequence ID" value="KAK4591914.1"/>
    <property type="molecule type" value="Genomic_DNA"/>
</dbReference>
<accession>A0AAN7FK63</accession>
<sequence length="78" mass="8461">MEMTLTHGSVSTIDFNNSVSATIYATNESSSCFLGNANSTTDATINFQGNQYMVPAWPVTIVPDCKNEGYNTAKVIYI</sequence>
<reference evidence="2 3" key="1">
    <citation type="journal article" date="2023" name="G3 (Bethesda)">
        <title>A haplotype-resolved chromosome-scale genome for Quercus rubra L. provides insights into the genetics of adaptive traits for red oak species.</title>
        <authorList>
            <person name="Kapoor B."/>
            <person name="Jenkins J."/>
            <person name="Schmutz J."/>
            <person name="Zhebentyayeva T."/>
            <person name="Kuelheim C."/>
            <person name="Coggeshall M."/>
            <person name="Heim C."/>
            <person name="Lasky J.R."/>
            <person name="Leites L."/>
            <person name="Islam-Faridi N."/>
            <person name="Romero-Severson J."/>
            <person name="DeLeo V.L."/>
            <person name="Lucas S.M."/>
            <person name="Lazic D."/>
            <person name="Gailing O."/>
            <person name="Carlson J."/>
            <person name="Staton M."/>
        </authorList>
    </citation>
    <scope>NUCLEOTIDE SEQUENCE [LARGE SCALE GENOMIC DNA]</scope>
    <source>
        <strain evidence="2">Pseudo-F2</strain>
    </source>
</reference>
<keyword evidence="3" id="KW-1185">Reference proteome</keyword>
<dbReference type="InterPro" id="IPR041392">
    <property type="entry name" value="GHD"/>
</dbReference>
<name>A0AAN7FK63_QUERU</name>